<feature type="compositionally biased region" description="Acidic residues" evidence="1">
    <location>
        <begin position="31"/>
        <end position="83"/>
    </location>
</feature>
<keyword evidence="3" id="KW-1185">Reference proteome</keyword>
<evidence type="ECO:0000256" key="1">
    <source>
        <dbReference type="SAM" id="MobiDB-lite"/>
    </source>
</evidence>
<dbReference type="GeneID" id="119733660"/>
<reference evidence="2" key="1">
    <citation type="submission" date="2022-11" db="UniProtKB">
        <authorList>
            <consortium name="EnsemblMetazoa"/>
        </authorList>
    </citation>
    <scope>IDENTIFICATION</scope>
</reference>
<dbReference type="EnsemblMetazoa" id="XM_038207058.1">
    <property type="protein sequence ID" value="XP_038062986.1"/>
    <property type="gene ID" value="LOC119733660"/>
</dbReference>
<proteinExistence type="predicted"/>
<dbReference type="AlphaFoldDB" id="A0A914AHH6"/>
<evidence type="ECO:0000313" key="3">
    <source>
        <dbReference type="Proteomes" id="UP000887568"/>
    </source>
</evidence>
<dbReference type="OMA" id="VMMIRTM"/>
<protein>
    <submittedName>
        <fullName evidence="2">Uncharacterized protein</fullName>
    </submittedName>
</protein>
<evidence type="ECO:0000313" key="2">
    <source>
        <dbReference type="EnsemblMetazoa" id="XP_038062986.1"/>
    </source>
</evidence>
<name>A0A914AHH6_PATMI</name>
<dbReference type="RefSeq" id="XP_038062986.1">
    <property type="nucleotide sequence ID" value="XM_038207058.1"/>
</dbReference>
<feature type="compositionally biased region" description="Basic and acidic residues" evidence="1">
    <location>
        <begin position="1"/>
        <end position="17"/>
    </location>
</feature>
<sequence>MLQGLHSDDESIEGTDRGEDDDGVEDRGEDGVEDGGEDVDEDRDEDVDRDMDGVDGGDEDVGEDDDEYGDTDEYGDDDKDDDVSCVQLESSTVGGGDRSRVGNKDKDGKDANEEEDRDKDQDVEDVGEDEDRDGERYLLVARMKMMLAGFHQRVVL</sequence>
<organism evidence="2 3">
    <name type="scientific">Patiria miniata</name>
    <name type="common">Bat star</name>
    <name type="synonym">Asterina miniata</name>
    <dbReference type="NCBI Taxonomy" id="46514"/>
    <lineage>
        <taxon>Eukaryota</taxon>
        <taxon>Metazoa</taxon>
        <taxon>Echinodermata</taxon>
        <taxon>Eleutherozoa</taxon>
        <taxon>Asterozoa</taxon>
        <taxon>Asteroidea</taxon>
        <taxon>Valvatacea</taxon>
        <taxon>Valvatida</taxon>
        <taxon>Asterinidae</taxon>
        <taxon>Patiria</taxon>
    </lineage>
</organism>
<dbReference type="Proteomes" id="UP000887568">
    <property type="component" value="Unplaced"/>
</dbReference>
<feature type="compositionally biased region" description="Acidic residues" evidence="1">
    <location>
        <begin position="112"/>
        <end position="132"/>
    </location>
</feature>
<accession>A0A914AHH6</accession>
<feature type="compositionally biased region" description="Basic and acidic residues" evidence="1">
    <location>
        <begin position="97"/>
        <end position="111"/>
    </location>
</feature>
<feature type="region of interest" description="Disordered" evidence="1">
    <location>
        <begin position="1"/>
        <end position="133"/>
    </location>
</feature>